<feature type="region of interest" description="Disordered" evidence="5">
    <location>
        <begin position="314"/>
        <end position="408"/>
    </location>
</feature>
<feature type="compositionally biased region" description="Low complexity" evidence="5">
    <location>
        <begin position="379"/>
        <end position="395"/>
    </location>
</feature>
<dbReference type="EMBL" id="JBHSPA010000057">
    <property type="protein sequence ID" value="MFC5830762.1"/>
    <property type="molecule type" value="Genomic_DNA"/>
</dbReference>
<comment type="caution">
    <text evidence="8">The sequence shown here is derived from an EMBL/GenBank/DDBJ whole genome shotgun (WGS) entry which is preliminary data.</text>
</comment>
<comment type="cofactor">
    <cofactor evidence="3">
        <name>FMN</name>
        <dbReference type="ChEBI" id="CHEBI:58210"/>
    </cofactor>
    <text evidence="3">Binds 1 FMN per subunit.</text>
</comment>
<keyword evidence="3" id="KW-0460">Magnesium</keyword>
<feature type="binding site" evidence="3">
    <location>
        <position position="418"/>
    </location>
    <ligand>
        <name>CTP</name>
        <dbReference type="ChEBI" id="CHEBI:37563"/>
    </ligand>
</feature>
<dbReference type="EC" id="6.3.2.5" evidence="3"/>
<feature type="binding site" evidence="3">
    <location>
        <position position="283"/>
    </location>
    <ligand>
        <name>CTP</name>
        <dbReference type="ChEBI" id="CHEBI:37563"/>
    </ligand>
</feature>
<dbReference type="EC" id="4.1.1.36" evidence="3"/>
<dbReference type="SUPFAM" id="SSF102645">
    <property type="entry name" value="CoaB-like"/>
    <property type="match status" value="2"/>
</dbReference>
<evidence type="ECO:0000256" key="5">
    <source>
        <dbReference type="SAM" id="MobiDB-lite"/>
    </source>
</evidence>
<organism evidence="8 9">
    <name type="scientific">Nonomuraea insulae</name>
    <dbReference type="NCBI Taxonomy" id="1616787"/>
    <lineage>
        <taxon>Bacteria</taxon>
        <taxon>Bacillati</taxon>
        <taxon>Actinomycetota</taxon>
        <taxon>Actinomycetes</taxon>
        <taxon>Streptosporangiales</taxon>
        <taxon>Streptosporangiaceae</taxon>
        <taxon>Nonomuraea</taxon>
    </lineage>
</organism>
<comment type="function">
    <text evidence="4">Catalyzes two steps in the biosynthesis of coenzyme A. In the first step cysteine is conjugated to 4'-phosphopantothenate to form 4-phosphopantothenoylcysteine, in the latter compound is decarboxylated to form 4'-phosphopantotheine.</text>
</comment>
<comment type="catalytic activity">
    <reaction evidence="3 4">
        <text>N-[(R)-4-phosphopantothenoyl]-L-cysteine + H(+) = (R)-4'-phosphopantetheine + CO2</text>
        <dbReference type="Rhea" id="RHEA:16793"/>
        <dbReference type="ChEBI" id="CHEBI:15378"/>
        <dbReference type="ChEBI" id="CHEBI:16526"/>
        <dbReference type="ChEBI" id="CHEBI:59458"/>
        <dbReference type="ChEBI" id="CHEBI:61723"/>
        <dbReference type="EC" id="4.1.1.36"/>
    </reaction>
</comment>
<name>A0ABW1CYG8_9ACTN</name>
<dbReference type="InterPro" id="IPR035929">
    <property type="entry name" value="CoaB-like_sf"/>
</dbReference>
<comment type="similarity">
    <text evidence="3 4">In the N-terminal section; belongs to the HFCD (homo-oligomeric flavin containing Cys decarboxylase) superfamily.</text>
</comment>
<dbReference type="GO" id="GO:0004632">
    <property type="term" value="F:phosphopantothenate--cysteine ligase activity"/>
    <property type="evidence" value="ECO:0007669"/>
    <property type="project" value="UniProtKB-EC"/>
</dbReference>
<dbReference type="InterPro" id="IPR007085">
    <property type="entry name" value="DNA/pantothenate-metab_flavo_C"/>
</dbReference>
<accession>A0ABW1CYG8</accession>
<protein>
    <recommendedName>
        <fullName evidence="3">Coenzyme A biosynthesis bifunctional protein CoaBC</fullName>
    </recommendedName>
    <alternativeName>
        <fullName evidence="3">DNA/pantothenate metabolism flavoprotein</fullName>
    </alternativeName>
    <alternativeName>
        <fullName evidence="3">Phosphopantothenoylcysteine synthetase/decarboxylase</fullName>
        <shortName evidence="3">PPCS-PPCDC</shortName>
    </alternativeName>
    <domain>
        <recommendedName>
            <fullName evidence="3">Phosphopantothenoylcysteine decarboxylase</fullName>
            <shortName evidence="3">PPC decarboxylase</shortName>
            <shortName evidence="3">PPC-DC</shortName>
            <ecNumber evidence="3">4.1.1.36</ecNumber>
        </recommendedName>
        <alternativeName>
            <fullName evidence="3">CoaC</fullName>
        </alternativeName>
    </domain>
    <domain>
        <recommendedName>
            <fullName evidence="3">Phosphopantothenate--cysteine ligase</fullName>
            <ecNumber evidence="3">6.3.2.5</ecNumber>
        </recommendedName>
        <alternativeName>
            <fullName evidence="3">CoaB</fullName>
        </alternativeName>
        <alternativeName>
            <fullName evidence="3">Phosphopantothenoylcysteine synthetase</fullName>
            <shortName evidence="3">PPC synthetase</shortName>
            <shortName evidence="3">PPC-S</shortName>
        </alternativeName>
    </domain>
</protein>
<feature type="binding site" evidence="3">
    <location>
        <begin position="300"/>
        <end position="303"/>
    </location>
    <ligand>
        <name>CTP</name>
        <dbReference type="ChEBI" id="CHEBI:37563"/>
    </ligand>
</feature>
<feature type="domain" description="Flavoprotein" evidence="6">
    <location>
        <begin position="1"/>
        <end position="171"/>
    </location>
</feature>
<evidence type="ECO:0000256" key="2">
    <source>
        <dbReference type="ARBA" id="ARBA00023239"/>
    </source>
</evidence>
<dbReference type="Proteomes" id="UP001596058">
    <property type="component" value="Unassembled WGS sequence"/>
</dbReference>
<evidence type="ECO:0000313" key="8">
    <source>
        <dbReference type="EMBL" id="MFC5830762.1"/>
    </source>
</evidence>
<comment type="catalytic activity">
    <reaction evidence="3 4">
        <text>(R)-4'-phosphopantothenate + L-cysteine + CTP = N-[(R)-4-phosphopantothenoyl]-L-cysteine + CMP + diphosphate + H(+)</text>
        <dbReference type="Rhea" id="RHEA:19397"/>
        <dbReference type="ChEBI" id="CHEBI:10986"/>
        <dbReference type="ChEBI" id="CHEBI:15378"/>
        <dbReference type="ChEBI" id="CHEBI:33019"/>
        <dbReference type="ChEBI" id="CHEBI:35235"/>
        <dbReference type="ChEBI" id="CHEBI:37563"/>
        <dbReference type="ChEBI" id="CHEBI:59458"/>
        <dbReference type="ChEBI" id="CHEBI:60377"/>
        <dbReference type="EC" id="6.3.2.5"/>
    </reaction>
</comment>
<feature type="region of interest" description="Phosphopantothenoylcysteine decarboxylase" evidence="3">
    <location>
        <begin position="1"/>
        <end position="184"/>
    </location>
</feature>
<evidence type="ECO:0000313" key="9">
    <source>
        <dbReference type="Proteomes" id="UP001596058"/>
    </source>
</evidence>
<reference evidence="9" key="1">
    <citation type="journal article" date="2019" name="Int. J. Syst. Evol. Microbiol.">
        <title>The Global Catalogue of Microorganisms (GCM) 10K type strain sequencing project: providing services to taxonomists for standard genome sequencing and annotation.</title>
        <authorList>
            <consortium name="The Broad Institute Genomics Platform"/>
            <consortium name="The Broad Institute Genome Sequencing Center for Infectious Disease"/>
            <person name="Wu L."/>
            <person name="Ma J."/>
        </authorList>
    </citation>
    <scope>NUCLEOTIDE SEQUENCE [LARGE SCALE GENOMIC DNA]</scope>
    <source>
        <strain evidence="9">CCUG 53903</strain>
    </source>
</reference>
<evidence type="ECO:0000256" key="4">
    <source>
        <dbReference type="RuleBase" id="RU364078"/>
    </source>
</evidence>
<dbReference type="InterPro" id="IPR003382">
    <property type="entry name" value="Flavoprotein"/>
</dbReference>
<keyword evidence="3" id="KW-0479">Metal-binding</keyword>
<comment type="function">
    <text evidence="3">Catalyzes two sequential steps in the biosynthesis of coenzyme A. In the first step cysteine is conjugated to 4'-phosphopantothenate to form 4-phosphopantothenoylcysteine. In the second step the latter compound is decarboxylated to form 4'-phosphopantotheine.</text>
</comment>
<feature type="region of interest" description="Phosphopantothenate--cysteine ligase" evidence="3">
    <location>
        <begin position="185"/>
        <end position="492"/>
    </location>
</feature>
<dbReference type="InterPro" id="IPR036551">
    <property type="entry name" value="Flavin_trans-like"/>
</dbReference>
<comment type="pathway">
    <text evidence="3 4">Cofactor biosynthesis; coenzyme A biosynthesis; CoA from (R)-pantothenate: step 2/5.</text>
</comment>
<dbReference type="Pfam" id="PF04127">
    <property type="entry name" value="DFP"/>
    <property type="match status" value="2"/>
</dbReference>
<dbReference type="GO" id="GO:0004633">
    <property type="term" value="F:phosphopantothenoylcysteine decarboxylase activity"/>
    <property type="evidence" value="ECO:0007669"/>
    <property type="project" value="UniProtKB-EC"/>
</dbReference>
<feature type="binding site" evidence="3">
    <location>
        <position position="432"/>
    </location>
    <ligand>
        <name>CTP</name>
        <dbReference type="ChEBI" id="CHEBI:37563"/>
    </ligand>
</feature>
<comment type="pathway">
    <text evidence="3 4">Cofactor biosynthesis; coenzyme A biosynthesis; CoA from (R)-pantothenate: step 3/5.</text>
</comment>
<keyword evidence="1 3" id="KW-0210">Decarboxylase</keyword>
<evidence type="ECO:0000259" key="7">
    <source>
        <dbReference type="Pfam" id="PF04127"/>
    </source>
</evidence>
<dbReference type="PANTHER" id="PTHR14359:SF6">
    <property type="entry name" value="PHOSPHOPANTOTHENOYLCYSTEINE DECARBOXYLASE"/>
    <property type="match status" value="1"/>
</dbReference>
<keyword evidence="3 4" id="KW-0436">Ligase</keyword>
<dbReference type="RefSeq" id="WP_379520245.1">
    <property type="nucleotide sequence ID" value="NZ_JBHSPA010000057.1"/>
</dbReference>
<comment type="cofactor">
    <cofactor evidence="3">
        <name>Mg(2+)</name>
        <dbReference type="ChEBI" id="CHEBI:18420"/>
    </cofactor>
</comment>
<keyword evidence="9" id="KW-1185">Reference proteome</keyword>
<evidence type="ECO:0000256" key="1">
    <source>
        <dbReference type="ARBA" id="ARBA00022793"/>
    </source>
</evidence>
<feature type="binding site" evidence="3">
    <location>
        <position position="436"/>
    </location>
    <ligand>
        <name>CTP</name>
        <dbReference type="ChEBI" id="CHEBI:37563"/>
    </ligand>
</feature>
<dbReference type="PANTHER" id="PTHR14359">
    <property type="entry name" value="HOMO-OLIGOMERIC FLAVIN CONTAINING CYS DECARBOXYLASE FAMILY"/>
    <property type="match status" value="1"/>
</dbReference>
<feature type="domain" description="DNA/pantothenate metabolism flavoprotein C-terminal" evidence="7">
    <location>
        <begin position="411"/>
        <end position="488"/>
    </location>
</feature>
<feature type="domain" description="DNA/pantothenate metabolism flavoprotein C-terminal" evidence="7">
    <location>
        <begin position="180"/>
        <end position="314"/>
    </location>
</feature>
<proteinExistence type="inferred from homology"/>
<gene>
    <name evidence="3 8" type="primary">coaBC</name>
    <name evidence="8" type="ORF">ACFPZ3_43510</name>
</gene>
<sequence length="492" mass="50063">MKVVLGVSGGIAAYKVCELLRLFTESGHEVRVVPTREALKFVGAPTWAALSGNPVSAEVWDDVHEVPHVRIGKRADLVVVAPATADVLARAAHGLAGDLLTNTLLTATCPVVFAPAMHTEMWQHAATRANVATLRERGAVVIDPAVGRLTGADTGPGRLPDPAEIFQVCLRVLRGRPRDLAGRKVVVSAGGTREAIDPVRYIGNRSSGLQGYALARTAAARGAEVTLVAANVTLPDPAGSTVVRVESTAELREAVLAASAGADVVVMAAAVADFRPATRHDAKIKKTDGEPDAILLVKNPDILAELGERRRQARAALAGGRSSGGVTPATGDTRGGTAHVAPAAGDMPGSAAHVTPAAGDTRGGTAHVTPAEGNTPGSAAHVAHAAGATPGAAMRADGDTVRADGSPAGTRPQVIVGFAAETHDVLANGQAKLARKGCDLLVVNQVGEGLAFGTPDNAATVLVAGGDPVEVPFGPKEDVADAVWDLVATRLS</sequence>
<feature type="binding site" evidence="3">
    <location>
        <position position="273"/>
    </location>
    <ligand>
        <name>CTP</name>
        <dbReference type="ChEBI" id="CHEBI:37563"/>
    </ligand>
</feature>
<evidence type="ECO:0000256" key="3">
    <source>
        <dbReference type="HAMAP-Rule" id="MF_02225"/>
    </source>
</evidence>
<comment type="similarity">
    <text evidence="3 4">In the C-terminal section; belongs to the PPC synthetase family.</text>
</comment>
<dbReference type="Gene3D" id="3.40.50.10300">
    <property type="entry name" value="CoaB-like"/>
    <property type="match status" value="2"/>
</dbReference>
<dbReference type="Pfam" id="PF02441">
    <property type="entry name" value="Flavoprotein"/>
    <property type="match status" value="1"/>
</dbReference>
<keyword evidence="3 4" id="KW-0285">Flavoprotein</keyword>
<dbReference type="SUPFAM" id="SSF52507">
    <property type="entry name" value="Homo-oligomeric flavin-containing Cys decarboxylases, HFCD"/>
    <property type="match status" value="1"/>
</dbReference>
<dbReference type="InterPro" id="IPR005252">
    <property type="entry name" value="CoaBC"/>
</dbReference>
<keyword evidence="3" id="KW-0511">Multifunctional enzyme</keyword>
<dbReference type="NCBIfam" id="TIGR00521">
    <property type="entry name" value="coaBC_dfp"/>
    <property type="match status" value="1"/>
</dbReference>
<comment type="caution">
    <text evidence="3">Lacks conserved residue(s) required for the propagation of feature annotation.</text>
</comment>
<keyword evidence="3 4" id="KW-0288">FMN</keyword>
<dbReference type="Gene3D" id="3.40.50.1950">
    <property type="entry name" value="Flavin prenyltransferase-like"/>
    <property type="match status" value="1"/>
</dbReference>
<dbReference type="HAMAP" id="MF_02225">
    <property type="entry name" value="CoaBC"/>
    <property type="match status" value="1"/>
</dbReference>
<keyword evidence="2 3" id="KW-0456">Lyase</keyword>
<evidence type="ECO:0000259" key="6">
    <source>
        <dbReference type="Pfam" id="PF02441"/>
    </source>
</evidence>